<evidence type="ECO:0000313" key="2">
    <source>
        <dbReference type="EMBL" id="TLM93175.1"/>
    </source>
</evidence>
<dbReference type="EMBL" id="VAJM01000004">
    <property type="protein sequence ID" value="TLM93175.1"/>
    <property type="molecule type" value="Genomic_DNA"/>
</dbReference>
<reference evidence="2 3" key="1">
    <citation type="submission" date="2019-05" db="EMBL/GenBank/DDBJ databases">
        <title>Hymenobacter edaphi sp. nov., isolated from abandoned arsenic-contaminated farmland soil.</title>
        <authorList>
            <person name="Nie L."/>
        </authorList>
    </citation>
    <scope>NUCLEOTIDE SEQUENCE [LARGE SCALE GENOMIC DNA]</scope>
    <source>
        <strain evidence="2 3">1-3-3-8</strain>
    </source>
</reference>
<evidence type="ECO:0000259" key="1">
    <source>
        <dbReference type="Pfam" id="PF13649"/>
    </source>
</evidence>
<comment type="caution">
    <text evidence="2">The sequence shown here is derived from an EMBL/GenBank/DDBJ whole genome shotgun (WGS) entry which is preliminary data.</text>
</comment>
<dbReference type="PANTHER" id="PTHR42912:SF80">
    <property type="entry name" value="METHYLTRANSFERASE DOMAIN-CONTAINING PROTEIN"/>
    <property type="match status" value="1"/>
</dbReference>
<dbReference type="Pfam" id="PF13649">
    <property type="entry name" value="Methyltransf_25"/>
    <property type="match status" value="1"/>
</dbReference>
<dbReference type="Gene3D" id="3.40.50.150">
    <property type="entry name" value="Vaccinia Virus protein VP39"/>
    <property type="match status" value="1"/>
</dbReference>
<dbReference type="Proteomes" id="UP000305517">
    <property type="component" value="Unassembled WGS sequence"/>
</dbReference>
<feature type="domain" description="Methyltransferase" evidence="1">
    <location>
        <begin position="117"/>
        <end position="211"/>
    </location>
</feature>
<gene>
    <name evidence="2" type="ORF">FDY95_11150</name>
</gene>
<dbReference type="InterPro" id="IPR050508">
    <property type="entry name" value="Methyltransf_Superfamily"/>
</dbReference>
<proteinExistence type="predicted"/>
<evidence type="ECO:0000313" key="3">
    <source>
        <dbReference type="Proteomes" id="UP000305517"/>
    </source>
</evidence>
<dbReference type="AlphaFoldDB" id="A0A5R8WR13"/>
<sequence>MAGKAEPTSRKNGWLFRLAGVRWDIAPMNKGFLTNLLRQAGLMHAADRLRYGLMRYRNRAANQAWRAAHPGVALPPDYLMYESFQLNYRKYYEGGRDTAAWVRDHLGRHLMLQNQHILDWGCGPGRVIRHLPEVVGQGCRYTGTDYNPQSIKWCRENLPGIDFLLNELDPPLQAAPNTFDAVYGISIFTHLSAAAHQRWYDELLRVTRPGGVLLLTTHGAAFRDIMTDPERATFDADQLVIRSNVDEGHRVFAAFQPPAFLHALFGQQAAVLEHIPGQRQGAAASQDVWLLRKL</sequence>
<keyword evidence="2" id="KW-0808">Transferase</keyword>
<dbReference type="OrthoDB" id="3896938at2"/>
<keyword evidence="2" id="KW-0489">Methyltransferase</keyword>
<dbReference type="SUPFAM" id="SSF53335">
    <property type="entry name" value="S-adenosyl-L-methionine-dependent methyltransferases"/>
    <property type="match status" value="1"/>
</dbReference>
<dbReference type="GO" id="GO:0032259">
    <property type="term" value="P:methylation"/>
    <property type="evidence" value="ECO:0007669"/>
    <property type="project" value="UniProtKB-KW"/>
</dbReference>
<dbReference type="CDD" id="cd02440">
    <property type="entry name" value="AdoMet_MTases"/>
    <property type="match status" value="1"/>
</dbReference>
<accession>A0A5R8WR13</accession>
<dbReference type="InterPro" id="IPR041698">
    <property type="entry name" value="Methyltransf_25"/>
</dbReference>
<dbReference type="InterPro" id="IPR029063">
    <property type="entry name" value="SAM-dependent_MTases_sf"/>
</dbReference>
<dbReference type="PANTHER" id="PTHR42912">
    <property type="entry name" value="METHYLTRANSFERASE"/>
    <property type="match status" value="1"/>
</dbReference>
<dbReference type="GO" id="GO:0008168">
    <property type="term" value="F:methyltransferase activity"/>
    <property type="evidence" value="ECO:0007669"/>
    <property type="project" value="UniProtKB-KW"/>
</dbReference>
<organism evidence="2 3">
    <name type="scientific">Hymenobacter jeollabukensis</name>
    <dbReference type="NCBI Taxonomy" id="2025313"/>
    <lineage>
        <taxon>Bacteria</taxon>
        <taxon>Pseudomonadati</taxon>
        <taxon>Bacteroidota</taxon>
        <taxon>Cytophagia</taxon>
        <taxon>Cytophagales</taxon>
        <taxon>Hymenobacteraceae</taxon>
        <taxon>Hymenobacter</taxon>
    </lineage>
</organism>
<name>A0A5R8WR13_9BACT</name>
<keyword evidence="3" id="KW-1185">Reference proteome</keyword>
<protein>
    <submittedName>
        <fullName evidence="2">Class I SAM-dependent methyltransferase</fullName>
    </submittedName>
</protein>